<keyword evidence="2 6" id="KW-0812">Transmembrane</keyword>
<feature type="region of interest" description="Disordered" evidence="5">
    <location>
        <begin position="97"/>
        <end position="138"/>
    </location>
</feature>
<dbReference type="GeneID" id="54562105"/>
<sequence length="780" mass="87648">MSTHHPGSDGDGAEETLTSTSAEPAGPEKRPTSDDEPYTPNVASLQQGVSMPEEESANPIDRISLKSEDVVGQQQDVGPSLQQVLRWIQDYIALQQKTTGHGSRTSVATETPPLSPPLYPPPSKHVHRRQDGLPGRPSHAIRGVIGDRQPRSHQLLEEFVPTTHLVYRSSKGCSGTGTAMTVQSLDFTSSAHTETYGLPYSTFKQDDENGRKTAHVQSTKLPQSLRRELRSGWVHIVQEEWDFDLYMDFTSYFVAVSSSFDNDFVVKWGEEPVNRSDWQRVIEKCEDGVVVLNLSHRDDSKLLSQSSKHSETNNIEAMKDRIRKLVSGRFANEAHSRNFTQSSKPQSGLCDTDAGISLEEYAQRLERSCDAWEWLPPPERSTSNDSNWSEAKPDYTFAFALTALVEQLVDFQRPAGLQGSGTRLLTAVADVFESLSSSKPFGRQEEFEICRTVDTCAPLFGLAIEMERNGYERRQFRERSVDEPQILSDLCNIVSTVLEELKETIQHPSVRNVESLSIPALRQLRQVYDLLLGAIQKNIAHHESVGLDGLVALLFSSLVHKPIHGADDIMDVYRDHMNTLDTSARLGEPSLGPLSRLRYFKYELSAFDALLWQQLEVLEKMVDGLYLQLGLPDFIPRDSSYGDGVVKALHAGEYQYSGALRTLARCLETTSERLQMVPVWTAEIGHMRDECRARLDEVQDWRSNAAVVFTVVTVLFLPLSFVSSVFGMNTADVRQMPSTQWAFWASAIPFTLLVAALTLYWVDVPPLRRWWMRWRGLEGG</sequence>
<feature type="transmembrane region" description="Helical" evidence="6">
    <location>
        <begin position="705"/>
        <end position="729"/>
    </location>
</feature>
<dbReference type="GO" id="GO:0050897">
    <property type="term" value="F:cobalt ion binding"/>
    <property type="evidence" value="ECO:0007669"/>
    <property type="project" value="TreeGrafter"/>
</dbReference>
<dbReference type="InterPro" id="IPR002523">
    <property type="entry name" value="MgTranspt_CorA/ZnTranspt_ZntB"/>
</dbReference>
<evidence type="ECO:0000256" key="4">
    <source>
        <dbReference type="ARBA" id="ARBA00023136"/>
    </source>
</evidence>
<evidence type="ECO:0000313" key="7">
    <source>
        <dbReference type="EMBL" id="KAF2161615.1"/>
    </source>
</evidence>
<gene>
    <name evidence="7" type="ORF">M409DRAFT_28009</name>
</gene>
<evidence type="ECO:0000256" key="6">
    <source>
        <dbReference type="SAM" id="Phobius"/>
    </source>
</evidence>
<dbReference type="AlphaFoldDB" id="A0A6A6C3M2"/>
<protein>
    <submittedName>
        <fullName evidence="7">Uncharacterized protein</fullName>
    </submittedName>
</protein>
<dbReference type="SUPFAM" id="SSF144083">
    <property type="entry name" value="Magnesium transport protein CorA, transmembrane region"/>
    <property type="match status" value="1"/>
</dbReference>
<keyword evidence="4 6" id="KW-0472">Membrane</keyword>
<dbReference type="Gene3D" id="1.20.58.340">
    <property type="entry name" value="Magnesium transport protein CorA, transmembrane region"/>
    <property type="match status" value="1"/>
</dbReference>
<dbReference type="GO" id="GO:0000287">
    <property type="term" value="F:magnesium ion binding"/>
    <property type="evidence" value="ECO:0007669"/>
    <property type="project" value="TreeGrafter"/>
</dbReference>
<feature type="compositionally biased region" description="Pro residues" evidence="5">
    <location>
        <begin position="113"/>
        <end position="123"/>
    </location>
</feature>
<dbReference type="GO" id="GO:0015087">
    <property type="term" value="F:cobalt ion transmembrane transporter activity"/>
    <property type="evidence" value="ECO:0007669"/>
    <property type="project" value="TreeGrafter"/>
</dbReference>
<organism evidence="7 8">
    <name type="scientific">Zasmidium cellare ATCC 36951</name>
    <dbReference type="NCBI Taxonomy" id="1080233"/>
    <lineage>
        <taxon>Eukaryota</taxon>
        <taxon>Fungi</taxon>
        <taxon>Dikarya</taxon>
        <taxon>Ascomycota</taxon>
        <taxon>Pezizomycotina</taxon>
        <taxon>Dothideomycetes</taxon>
        <taxon>Dothideomycetidae</taxon>
        <taxon>Mycosphaerellales</taxon>
        <taxon>Mycosphaerellaceae</taxon>
        <taxon>Zasmidium</taxon>
    </lineage>
</organism>
<evidence type="ECO:0000313" key="8">
    <source>
        <dbReference type="Proteomes" id="UP000799537"/>
    </source>
</evidence>
<evidence type="ECO:0000256" key="2">
    <source>
        <dbReference type="ARBA" id="ARBA00022692"/>
    </source>
</evidence>
<keyword evidence="3 6" id="KW-1133">Transmembrane helix</keyword>
<dbReference type="Pfam" id="PF01544">
    <property type="entry name" value="CorA"/>
    <property type="match status" value="1"/>
</dbReference>
<dbReference type="InterPro" id="IPR045863">
    <property type="entry name" value="CorA_TM1_TM2"/>
</dbReference>
<dbReference type="OrthoDB" id="5286874at2759"/>
<dbReference type="RefSeq" id="XP_033662504.1">
    <property type="nucleotide sequence ID" value="XM_033808833.1"/>
</dbReference>
<feature type="transmembrane region" description="Helical" evidence="6">
    <location>
        <begin position="741"/>
        <end position="762"/>
    </location>
</feature>
<dbReference type="PANTHER" id="PTHR46494:SF1">
    <property type="entry name" value="CORA FAMILY METAL ION TRANSPORTER (EUROFUNG)"/>
    <property type="match status" value="1"/>
</dbReference>
<keyword evidence="8" id="KW-1185">Reference proteome</keyword>
<reference evidence="7" key="1">
    <citation type="journal article" date="2020" name="Stud. Mycol.">
        <title>101 Dothideomycetes genomes: a test case for predicting lifestyles and emergence of pathogens.</title>
        <authorList>
            <person name="Haridas S."/>
            <person name="Albert R."/>
            <person name="Binder M."/>
            <person name="Bloem J."/>
            <person name="Labutti K."/>
            <person name="Salamov A."/>
            <person name="Andreopoulos B."/>
            <person name="Baker S."/>
            <person name="Barry K."/>
            <person name="Bills G."/>
            <person name="Bluhm B."/>
            <person name="Cannon C."/>
            <person name="Castanera R."/>
            <person name="Culley D."/>
            <person name="Daum C."/>
            <person name="Ezra D."/>
            <person name="Gonzalez J."/>
            <person name="Henrissat B."/>
            <person name="Kuo A."/>
            <person name="Liang C."/>
            <person name="Lipzen A."/>
            <person name="Lutzoni F."/>
            <person name="Magnuson J."/>
            <person name="Mondo S."/>
            <person name="Nolan M."/>
            <person name="Ohm R."/>
            <person name="Pangilinan J."/>
            <person name="Park H.-J."/>
            <person name="Ramirez L."/>
            <person name="Alfaro M."/>
            <person name="Sun H."/>
            <person name="Tritt A."/>
            <person name="Yoshinaga Y."/>
            <person name="Zwiers L.-H."/>
            <person name="Turgeon B."/>
            <person name="Goodwin S."/>
            <person name="Spatafora J."/>
            <person name="Crous P."/>
            <person name="Grigoriev I."/>
        </authorList>
    </citation>
    <scope>NUCLEOTIDE SEQUENCE</scope>
    <source>
        <strain evidence="7">ATCC 36951</strain>
    </source>
</reference>
<dbReference type="Proteomes" id="UP000799537">
    <property type="component" value="Unassembled WGS sequence"/>
</dbReference>
<feature type="compositionally biased region" description="Polar residues" evidence="5">
    <location>
        <begin position="97"/>
        <end position="109"/>
    </location>
</feature>
<evidence type="ECO:0000256" key="3">
    <source>
        <dbReference type="ARBA" id="ARBA00022989"/>
    </source>
</evidence>
<feature type="region of interest" description="Disordered" evidence="5">
    <location>
        <begin position="1"/>
        <end position="58"/>
    </location>
</feature>
<dbReference type="GO" id="GO:0015095">
    <property type="term" value="F:magnesium ion transmembrane transporter activity"/>
    <property type="evidence" value="ECO:0007669"/>
    <property type="project" value="TreeGrafter"/>
</dbReference>
<evidence type="ECO:0000256" key="5">
    <source>
        <dbReference type="SAM" id="MobiDB-lite"/>
    </source>
</evidence>
<comment type="subcellular location">
    <subcellularLocation>
        <location evidence="1">Cell membrane</location>
        <topology evidence="1">Multi-pass membrane protein</topology>
    </subcellularLocation>
</comment>
<accession>A0A6A6C3M2</accession>
<name>A0A6A6C3M2_ZASCE</name>
<dbReference type="PANTHER" id="PTHR46494">
    <property type="entry name" value="CORA FAMILY METAL ION TRANSPORTER (EUROFUNG)"/>
    <property type="match status" value="1"/>
</dbReference>
<proteinExistence type="predicted"/>
<dbReference type="EMBL" id="ML993618">
    <property type="protein sequence ID" value="KAF2161615.1"/>
    <property type="molecule type" value="Genomic_DNA"/>
</dbReference>
<evidence type="ECO:0000256" key="1">
    <source>
        <dbReference type="ARBA" id="ARBA00004651"/>
    </source>
</evidence>
<dbReference type="GO" id="GO:0005886">
    <property type="term" value="C:plasma membrane"/>
    <property type="evidence" value="ECO:0007669"/>
    <property type="project" value="UniProtKB-SubCell"/>
</dbReference>